<keyword evidence="1" id="KW-0175">Coiled coil</keyword>
<accession>A0AAC8XKI7</accession>
<dbReference type="RefSeq" id="WP_015067561.1">
    <property type="nucleotide sequence ID" value="NZ_CP013928.1"/>
</dbReference>
<organism evidence="3 4">
    <name type="scientific">Alteromonas mediterranea</name>
    <dbReference type="NCBI Taxonomy" id="314275"/>
    <lineage>
        <taxon>Bacteria</taxon>
        <taxon>Pseudomonadati</taxon>
        <taxon>Pseudomonadota</taxon>
        <taxon>Gammaproteobacteria</taxon>
        <taxon>Alteromonadales</taxon>
        <taxon>Alteromonadaceae</taxon>
        <taxon>Alteromonas/Salinimonas group</taxon>
        <taxon>Alteromonas</taxon>
    </lineage>
</organism>
<feature type="coiled-coil region" evidence="1">
    <location>
        <begin position="114"/>
        <end position="141"/>
    </location>
</feature>
<feature type="compositionally biased region" description="Low complexity" evidence="2">
    <location>
        <begin position="154"/>
        <end position="165"/>
    </location>
</feature>
<dbReference type="Proteomes" id="UP000061468">
    <property type="component" value="Chromosome"/>
</dbReference>
<protein>
    <submittedName>
        <fullName evidence="3">Uncharacterized protein</fullName>
    </submittedName>
</protein>
<gene>
    <name evidence="3" type="ORF">AV942_12705</name>
</gene>
<evidence type="ECO:0000313" key="4">
    <source>
        <dbReference type="Proteomes" id="UP000061468"/>
    </source>
</evidence>
<proteinExistence type="predicted"/>
<dbReference type="AlphaFoldDB" id="A0AAC8XKI7"/>
<feature type="region of interest" description="Disordered" evidence="2">
    <location>
        <begin position="147"/>
        <end position="264"/>
    </location>
</feature>
<name>A0AAC8XKI7_9ALTE</name>
<dbReference type="EMBL" id="CP013928">
    <property type="protein sequence ID" value="AMJ79095.1"/>
    <property type="molecule type" value="Genomic_DNA"/>
</dbReference>
<reference evidence="3 4" key="1">
    <citation type="submission" date="2015-12" db="EMBL/GenBank/DDBJ databases">
        <title>Intraspecies pangenome expansion in the marine bacterium Alteromonas.</title>
        <authorList>
            <person name="Lopez-Perez M."/>
            <person name="Rodriguez-Valera F."/>
        </authorList>
    </citation>
    <scope>NUCLEOTIDE SEQUENCE [LARGE SCALE GENOMIC DNA]</scope>
    <source>
        <strain evidence="3 4">UM8</strain>
    </source>
</reference>
<feature type="compositionally biased region" description="Low complexity" evidence="2">
    <location>
        <begin position="173"/>
        <end position="258"/>
    </location>
</feature>
<sequence length="264" mass="27286">MSNKNTPNSKSVSALDSNSIARNGIAATPIKSSPLFGWLYAGTDLLSAKLDQVAGMVSQRIDDTHETINAMQTKGLEVESELRQTLNPFAIVDSAQKLVSSTPLFSMFSGGQKRQQKEQQLEALNAKVDLLVEQVALLAAKEAAKQVKAKETVAKPATAKASVAANTPRARKTSAATTKAASKPASTSTKPATSKSTASSKASSTTSKSTTTKTSANKTTAKTTAPKTSGSKAAPKSTSASSTTSTEKSSTSAANSNNVKKDGE</sequence>
<evidence type="ECO:0000313" key="3">
    <source>
        <dbReference type="EMBL" id="AMJ79095.1"/>
    </source>
</evidence>
<evidence type="ECO:0000256" key="2">
    <source>
        <dbReference type="SAM" id="MobiDB-lite"/>
    </source>
</evidence>
<evidence type="ECO:0000256" key="1">
    <source>
        <dbReference type="SAM" id="Coils"/>
    </source>
</evidence>